<protein>
    <submittedName>
        <fullName evidence="2">Uncharacterized protein</fullName>
    </submittedName>
</protein>
<comment type="caution">
    <text evidence="2">The sequence shown here is derived from an EMBL/GenBank/DDBJ whole genome shotgun (WGS) entry which is preliminary data.</text>
</comment>
<reference evidence="2" key="1">
    <citation type="journal article" date="2015" name="Nature">
        <title>Complex archaea that bridge the gap between prokaryotes and eukaryotes.</title>
        <authorList>
            <person name="Spang A."/>
            <person name="Saw J.H."/>
            <person name="Jorgensen S.L."/>
            <person name="Zaremba-Niedzwiedzka K."/>
            <person name="Martijn J."/>
            <person name="Lind A.E."/>
            <person name="van Eijk R."/>
            <person name="Schleper C."/>
            <person name="Guy L."/>
            <person name="Ettema T.J."/>
        </authorList>
    </citation>
    <scope>NUCLEOTIDE SEQUENCE</scope>
</reference>
<dbReference type="AlphaFoldDB" id="A0A0F9UDJ2"/>
<gene>
    <name evidence="2" type="ORF">LCGC14_0235850</name>
</gene>
<sequence>MATIKRGNLSFKEPPFKEGDRVTGGNYTQARSGTEICKDVKYVTVDAGNFVNCVAPLSWTVNGGNWSQKSFCGHEHPSWVKQSIVPACAEDCKHRIGTKKQWVDVDEKEYREEKNSLEPTSPSVRVVKVVDADGVTTQEFQKEVYIYEDGRAK</sequence>
<accession>A0A0F9UDJ2</accession>
<feature type="region of interest" description="Disordered" evidence="1">
    <location>
        <begin position="1"/>
        <end position="25"/>
    </location>
</feature>
<dbReference type="EMBL" id="LAZR01000116">
    <property type="protein sequence ID" value="KKN89739.1"/>
    <property type="molecule type" value="Genomic_DNA"/>
</dbReference>
<evidence type="ECO:0000313" key="2">
    <source>
        <dbReference type="EMBL" id="KKN89739.1"/>
    </source>
</evidence>
<evidence type="ECO:0000256" key="1">
    <source>
        <dbReference type="SAM" id="MobiDB-lite"/>
    </source>
</evidence>
<organism evidence="2">
    <name type="scientific">marine sediment metagenome</name>
    <dbReference type="NCBI Taxonomy" id="412755"/>
    <lineage>
        <taxon>unclassified sequences</taxon>
        <taxon>metagenomes</taxon>
        <taxon>ecological metagenomes</taxon>
    </lineage>
</organism>
<name>A0A0F9UDJ2_9ZZZZ</name>
<proteinExistence type="predicted"/>